<organism evidence="2 3">
    <name type="scientific">Serratia odorifera</name>
    <dbReference type="NCBI Taxonomy" id="618"/>
    <lineage>
        <taxon>Bacteria</taxon>
        <taxon>Pseudomonadati</taxon>
        <taxon>Pseudomonadota</taxon>
        <taxon>Gammaproteobacteria</taxon>
        <taxon>Enterobacterales</taxon>
        <taxon>Yersiniaceae</taxon>
        <taxon>Serratia</taxon>
    </lineage>
</organism>
<gene>
    <name evidence="2" type="ORF">NCTC11214_00117</name>
</gene>
<name>A0A3S4HE07_SEROD</name>
<accession>A0A3S4HE07</accession>
<evidence type="ECO:0000256" key="1">
    <source>
        <dbReference type="SAM" id="SignalP"/>
    </source>
</evidence>
<keyword evidence="1" id="KW-0732">Signal</keyword>
<dbReference type="Proteomes" id="UP000281391">
    <property type="component" value="Chromosome"/>
</dbReference>
<sequence length="77" mass="8661">MKMNSALLMTLLFIMHSAHAAQECTSLTREINNENMNHYKALVQKSLSQKVSLDKIDITQILSEGRVQGRGVNSEGW</sequence>
<evidence type="ECO:0000313" key="3">
    <source>
        <dbReference type="Proteomes" id="UP000281391"/>
    </source>
</evidence>
<dbReference type="RefSeq" id="WP_088499568.1">
    <property type="nucleotide sequence ID" value="NZ_NJFR02000001.1"/>
</dbReference>
<dbReference type="EMBL" id="LR134117">
    <property type="protein sequence ID" value="VDZ51270.1"/>
    <property type="molecule type" value="Genomic_DNA"/>
</dbReference>
<reference evidence="2 3" key="1">
    <citation type="submission" date="2018-12" db="EMBL/GenBank/DDBJ databases">
        <authorList>
            <consortium name="Pathogen Informatics"/>
        </authorList>
    </citation>
    <scope>NUCLEOTIDE SEQUENCE [LARGE SCALE GENOMIC DNA]</scope>
    <source>
        <strain evidence="2 3">NCTC11214</strain>
    </source>
</reference>
<feature type="signal peptide" evidence="1">
    <location>
        <begin position="1"/>
        <end position="20"/>
    </location>
</feature>
<protein>
    <submittedName>
        <fullName evidence="2">Uncharacterized protein</fullName>
    </submittedName>
</protein>
<evidence type="ECO:0000313" key="2">
    <source>
        <dbReference type="EMBL" id="VDZ51270.1"/>
    </source>
</evidence>
<dbReference type="AlphaFoldDB" id="A0A3S4HE07"/>
<feature type="chain" id="PRO_5018751323" evidence="1">
    <location>
        <begin position="21"/>
        <end position="77"/>
    </location>
</feature>
<dbReference type="KEGG" id="sof:NCTC11214_00117"/>
<proteinExistence type="predicted"/>